<dbReference type="InterPro" id="IPR010994">
    <property type="entry name" value="RuvA_2-like"/>
</dbReference>
<dbReference type="SMART" id="SM00316">
    <property type="entry name" value="S1"/>
    <property type="match status" value="1"/>
</dbReference>
<reference evidence="4 5" key="1">
    <citation type="submission" date="2025-05" db="UniProtKB">
        <authorList>
            <consortium name="RefSeq"/>
        </authorList>
    </citation>
    <scope>IDENTIFICATION</scope>
</reference>
<dbReference type="InterPro" id="IPR023319">
    <property type="entry name" value="Tex-like_HTH_dom_sf"/>
</dbReference>
<dbReference type="InterPro" id="IPR032639">
    <property type="entry name" value="Tex_YqgF"/>
</dbReference>
<dbReference type="Gene3D" id="3.30.420.140">
    <property type="entry name" value="YqgF/RNase H-like domain"/>
    <property type="match status" value="1"/>
</dbReference>
<evidence type="ECO:0000313" key="4">
    <source>
        <dbReference type="RefSeq" id="XP_005101492.2"/>
    </source>
</evidence>
<dbReference type="PANTHER" id="PTHR10724:SF10">
    <property type="entry name" value="S1 RNA-BINDING DOMAIN-CONTAINING PROTEIN 1"/>
    <property type="match status" value="1"/>
</dbReference>
<evidence type="ECO:0000313" key="5">
    <source>
        <dbReference type="RefSeq" id="XP_035826436.1"/>
    </source>
</evidence>
<dbReference type="SUPFAM" id="SSF47781">
    <property type="entry name" value="RuvA domain 2-like"/>
    <property type="match status" value="2"/>
</dbReference>
<dbReference type="Pfam" id="PF22706">
    <property type="entry name" value="Tex_central_region"/>
    <property type="match status" value="1"/>
</dbReference>
<feature type="region of interest" description="Disordered" evidence="1">
    <location>
        <begin position="594"/>
        <end position="646"/>
    </location>
</feature>
<protein>
    <submittedName>
        <fullName evidence="4 5">S1 RNA-binding domain-containing protein 1</fullName>
    </submittedName>
</protein>
<dbReference type="InterPro" id="IPR012340">
    <property type="entry name" value="NA-bd_OB-fold"/>
</dbReference>
<dbReference type="InterPro" id="IPR003029">
    <property type="entry name" value="S1_domain"/>
</dbReference>
<dbReference type="Pfam" id="PF12836">
    <property type="entry name" value="HHH_3"/>
    <property type="match status" value="1"/>
</dbReference>
<evidence type="ECO:0000259" key="2">
    <source>
        <dbReference type="PROSITE" id="PS50126"/>
    </source>
</evidence>
<dbReference type="Pfam" id="PF16921">
    <property type="entry name" value="Tex_YqgF"/>
    <property type="match status" value="1"/>
</dbReference>
<name>A0ABM0JU18_APLCA</name>
<proteinExistence type="predicted"/>
<dbReference type="SUPFAM" id="SSF53098">
    <property type="entry name" value="Ribonuclease H-like"/>
    <property type="match status" value="1"/>
</dbReference>
<dbReference type="RefSeq" id="XP_005101492.2">
    <property type="nucleotide sequence ID" value="XM_005101435.3"/>
</dbReference>
<dbReference type="Gene3D" id="1.10.3500.10">
    <property type="entry name" value="Tex N-terminal region-like"/>
    <property type="match status" value="1"/>
</dbReference>
<gene>
    <name evidence="4 5" type="primary">LOC101863824</name>
</gene>
<dbReference type="Gene3D" id="1.10.10.650">
    <property type="entry name" value="RuvA domain 2-like"/>
    <property type="match status" value="1"/>
</dbReference>
<dbReference type="GeneID" id="101863824"/>
<dbReference type="Gene3D" id="2.40.50.140">
    <property type="entry name" value="Nucleic acid-binding proteins"/>
    <property type="match status" value="1"/>
</dbReference>
<dbReference type="InterPro" id="IPR023323">
    <property type="entry name" value="Tex-like_dom_sf"/>
</dbReference>
<dbReference type="InterPro" id="IPR006641">
    <property type="entry name" value="YqgF/RNaseH-like_dom"/>
</dbReference>
<dbReference type="PROSITE" id="PS50126">
    <property type="entry name" value="S1"/>
    <property type="match status" value="1"/>
</dbReference>
<sequence length="810" mass="88938">MACNRSRMKTEDVKPDWDTSILISQKLNLRRQSVLNVIDLLDDGATIPFIARYRKDQTDNMTPDTLREVASEVDELRAVESKIHNVHGAISKLGKMTEDLETSLIMSTSILEVESLYAPFKPGHKGSYAERARALGLGDMTTALLAGKTVNLASAVRPGEKGVESVGEVEKGVKHIVADIVSKDKEMMDVARELCNNLNVMLESSKAKAKAKNATKKDSKSTKGAIGPGKDNDSAANKFEQYFDFRVSVKSAKPYQILALNRGEDLNVLAVKVVIPDLVKQRFIDSCLQKLFRRIARPDFQSLIRMAVLDAYDRLIEPTLIRHTRSDLTKMAEKASISVFTSNLHRLLLTPPVKQKTILGIDPGFKNGCKFAVISSTGVILHTGVAYLHDYRSDKFEERYRLASVINTHRCETVAIGNGVACRETEQVVSDLIKHNSFQPLSVVYCIVDECGASIYSVSDEAVKEMPDLDPTLRGAVSIGRRLQDPLAELVKIDPKNLGVGMYQHDLNKTSLQTALGSVVEECVSFVGVDLNTCSECLLRRVAGLNATKAKKILEWRSKNGYFTSRQQLLTIKGLGKKGFEQCAGFVRITRHLGSEHGNGPKKEEVKEEVPTTAVTAKAGQKRKAGASATSGKKAKKEASLDWNPLDSTSVHPESYQLAEKLADHLGVSLPDIGTAAFIAQVKRAATNDGLQAFSETHEAGLSTVKLIADALQQPLSYDIRESFQRPIFKQEVMSVSDLRTGSIVTGRVTNVTHFGAFVDIGVGINGLVHTSKMGRFGKLGLGDHVEVKVENLDLNRKRIGLMLTNIQQR</sequence>
<feature type="domain" description="S1 motif" evidence="2">
    <location>
        <begin position="742"/>
        <end position="805"/>
    </location>
</feature>
<keyword evidence="3" id="KW-1185">Reference proteome</keyword>
<dbReference type="SMART" id="SM00732">
    <property type="entry name" value="YqgFc"/>
    <property type="match status" value="1"/>
</dbReference>
<dbReference type="InterPro" id="IPR037027">
    <property type="entry name" value="YqgF/RNaseH-like_dom_sf"/>
</dbReference>
<dbReference type="PANTHER" id="PTHR10724">
    <property type="entry name" value="30S RIBOSOMAL PROTEIN S1"/>
    <property type="match status" value="1"/>
</dbReference>
<organism evidence="3 4">
    <name type="scientific">Aplysia californica</name>
    <name type="common">California sea hare</name>
    <dbReference type="NCBI Taxonomy" id="6500"/>
    <lineage>
        <taxon>Eukaryota</taxon>
        <taxon>Metazoa</taxon>
        <taxon>Spiralia</taxon>
        <taxon>Lophotrochozoa</taxon>
        <taxon>Mollusca</taxon>
        <taxon>Gastropoda</taxon>
        <taxon>Heterobranchia</taxon>
        <taxon>Euthyneura</taxon>
        <taxon>Tectipleura</taxon>
        <taxon>Aplysiida</taxon>
        <taxon>Aplysioidea</taxon>
        <taxon>Aplysiidae</taxon>
        <taxon>Aplysia</taxon>
    </lineage>
</organism>
<evidence type="ECO:0000256" key="1">
    <source>
        <dbReference type="SAM" id="MobiDB-lite"/>
    </source>
</evidence>
<dbReference type="Pfam" id="PF00575">
    <property type="entry name" value="S1"/>
    <property type="match status" value="1"/>
</dbReference>
<evidence type="ECO:0000313" key="3">
    <source>
        <dbReference type="Proteomes" id="UP000694888"/>
    </source>
</evidence>
<dbReference type="InterPro" id="IPR050437">
    <property type="entry name" value="Ribos_protein_bS1-like"/>
</dbReference>
<dbReference type="SUPFAM" id="SSF158832">
    <property type="entry name" value="Tex N-terminal region-like"/>
    <property type="match status" value="1"/>
</dbReference>
<dbReference type="InterPro" id="IPR018974">
    <property type="entry name" value="Tex-like_N"/>
</dbReference>
<feature type="region of interest" description="Disordered" evidence="1">
    <location>
        <begin position="209"/>
        <end position="232"/>
    </location>
</feature>
<dbReference type="RefSeq" id="XP_035826436.1">
    <property type="nucleotide sequence ID" value="XM_035970543.1"/>
</dbReference>
<dbReference type="Gene3D" id="1.10.150.310">
    <property type="entry name" value="Tex RuvX-like domain-like"/>
    <property type="match status" value="1"/>
</dbReference>
<dbReference type="Pfam" id="PF17674">
    <property type="entry name" value="HHH_9"/>
    <property type="match status" value="1"/>
</dbReference>
<feature type="compositionally biased region" description="Basic and acidic residues" evidence="1">
    <location>
        <begin position="594"/>
        <end position="610"/>
    </location>
</feature>
<accession>A0ABM0JU18</accession>
<dbReference type="InterPro" id="IPR041692">
    <property type="entry name" value="HHH_9"/>
</dbReference>
<dbReference type="InterPro" id="IPR055179">
    <property type="entry name" value="Tex-like_central_region"/>
</dbReference>
<dbReference type="Proteomes" id="UP000694888">
    <property type="component" value="Unplaced"/>
</dbReference>
<dbReference type="InterPro" id="IPR012337">
    <property type="entry name" value="RNaseH-like_sf"/>
</dbReference>
<dbReference type="Pfam" id="PF09371">
    <property type="entry name" value="Tex_N"/>
    <property type="match status" value="1"/>
</dbReference>
<dbReference type="SUPFAM" id="SSF50249">
    <property type="entry name" value="Nucleic acid-binding proteins"/>
    <property type="match status" value="1"/>
</dbReference>